<sequence length="155" mass="17938">AEVAQLAATVVDAINIQLLESPHIENVTVALRQVLQEQSTQDTETFRASLNKQPLYDDTLPLKSKFFDWSCEYFREPQMRPAESEQMGSIDDNVRSWRRKRNETIIKSTQPIKDVAGSSRWNKQISIFNNEHEPSKLLFHQFEPHIVVANDKDNI</sequence>
<accession>A0ACA9QRL5</accession>
<evidence type="ECO:0000313" key="1">
    <source>
        <dbReference type="EMBL" id="CAG8763655.1"/>
    </source>
</evidence>
<protein>
    <submittedName>
        <fullName evidence="1">13821_t:CDS:1</fullName>
    </submittedName>
</protein>
<name>A0ACA9QRL5_9GLOM</name>
<dbReference type="EMBL" id="CAJVPU010052639">
    <property type="protein sequence ID" value="CAG8763655.1"/>
    <property type="molecule type" value="Genomic_DNA"/>
</dbReference>
<reference evidence="1" key="1">
    <citation type="submission" date="2021-06" db="EMBL/GenBank/DDBJ databases">
        <authorList>
            <person name="Kallberg Y."/>
            <person name="Tangrot J."/>
            <person name="Rosling A."/>
        </authorList>
    </citation>
    <scope>NUCLEOTIDE SEQUENCE</scope>
    <source>
        <strain evidence="1">IL203A</strain>
    </source>
</reference>
<organism evidence="1 2">
    <name type="scientific">Dentiscutata heterogama</name>
    <dbReference type="NCBI Taxonomy" id="1316150"/>
    <lineage>
        <taxon>Eukaryota</taxon>
        <taxon>Fungi</taxon>
        <taxon>Fungi incertae sedis</taxon>
        <taxon>Mucoromycota</taxon>
        <taxon>Glomeromycotina</taxon>
        <taxon>Glomeromycetes</taxon>
        <taxon>Diversisporales</taxon>
        <taxon>Gigasporaceae</taxon>
        <taxon>Dentiscutata</taxon>
    </lineage>
</organism>
<feature type="non-terminal residue" evidence="1">
    <location>
        <position position="155"/>
    </location>
</feature>
<evidence type="ECO:0000313" key="2">
    <source>
        <dbReference type="Proteomes" id="UP000789702"/>
    </source>
</evidence>
<dbReference type="Proteomes" id="UP000789702">
    <property type="component" value="Unassembled WGS sequence"/>
</dbReference>
<feature type="non-terminal residue" evidence="1">
    <location>
        <position position="1"/>
    </location>
</feature>
<keyword evidence="2" id="KW-1185">Reference proteome</keyword>
<proteinExistence type="predicted"/>
<gene>
    <name evidence="1" type="ORF">DHETER_LOCUS15423</name>
</gene>
<comment type="caution">
    <text evidence="1">The sequence shown here is derived from an EMBL/GenBank/DDBJ whole genome shotgun (WGS) entry which is preliminary data.</text>
</comment>